<proteinExistence type="predicted"/>
<keyword evidence="3" id="KW-0677">Repeat</keyword>
<dbReference type="EMBL" id="CP136896">
    <property type="protein sequence ID" value="WOL12977.1"/>
    <property type="molecule type" value="Genomic_DNA"/>
</dbReference>
<dbReference type="GO" id="GO:0000922">
    <property type="term" value="C:spindle pole"/>
    <property type="evidence" value="ECO:0007669"/>
    <property type="project" value="TreeGrafter"/>
</dbReference>
<evidence type="ECO:0000256" key="3">
    <source>
        <dbReference type="ARBA" id="ARBA00022737"/>
    </source>
</evidence>
<dbReference type="SMART" id="SM00015">
    <property type="entry name" value="IQ"/>
    <property type="match status" value="4"/>
</dbReference>
<feature type="coiled-coil region" evidence="5">
    <location>
        <begin position="309"/>
        <end position="343"/>
    </location>
</feature>
<dbReference type="PANTHER" id="PTHR22706:SF1">
    <property type="entry name" value="ASSEMBLY FACTOR FOR SPINDLE MICROTUBULES"/>
    <property type="match status" value="1"/>
</dbReference>
<organism evidence="7 8">
    <name type="scientific">Canna indica</name>
    <name type="common">Indian-shot</name>
    <dbReference type="NCBI Taxonomy" id="4628"/>
    <lineage>
        <taxon>Eukaryota</taxon>
        <taxon>Viridiplantae</taxon>
        <taxon>Streptophyta</taxon>
        <taxon>Embryophyta</taxon>
        <taxon>Tracheophyta</taxon>
        <taxon>Spermatophyta</taxon>
        <taxon>Magnoliopsida</taxon>
        <taxon>Liliopsida</taxon>
        <taxon>Zingiberales</taxon>
        <taxon>Cannaceae</taxon>
        <taxon>Canna</taxon>
    </lineage>
</organism>
<evidence type="ECO:0000256" key="2">
    <source>
        <dbReference type="ARBA" id="ARBA00022490"/>
    </source>
</evidence>
<feature type="region of interest" description="Disordered" evidence="6">
    <location>
        <begin position="24"/>
        <end position="74"/>
    </location>
</feature>
<keyword evidence="8" id="KW-1185">Reference proteome</keyword>
<name>A0AAQ3KWH9_9LILI</name>
<evidence type="ECO:0000256" key="4">
    <source>
        <dbReference type="ARBA" id="ARBA00022860"/>
    </source>
</evidence>
<dbReference type="GO" id="GO:0007051">
    <property type="term" value="P:spindle organization"/>
    <property type="evidence" value="ECO:0007669"/>
    <property type="project" value="TreeGrafter"/>
</dbReference>
<dbReference type="GO" id="GO:0005516">
    <property type="term" value="F:calmodulin binding"/>
    <property type="evidence" value="ECO:0007669"/>
    <property type="project" value="UniProtKB-KW"/>
</dbReference>
<protein>
    <submittedName>
        <fullName evidence="7">Myosin-2-like</fullName>
    </submittedName>
</protein>
<accession>A0AAQ3KWH9</accession>
<evidence type="ECO:0000256" key="1">
    <source>
        <dbReference type="ARBA" id="ARBA00004496"/>
    </source>
</evidence>
<dbReference type="InterPro" id="IPR000048">
    <property type="entry name" value="IQ_motif_EF-hand-BS"/>
</dbReference>
<dbReference type="SUPFAM" id="SSF52540">
    <property type="entry name" value="P-loop containing nucleoside triphosphate hydrolases"/>
    <property type="match status" value="1"/>
</dbReference>
<keyword evidence="4" id="KW-0112">Calmodulin-binding</keyword>
<dbReference type="PROSITE" id="PS50096">
    <property type="entry name" value="IQ"/>
    <property type="match status" value="3"/>
</dbReference>
<evidence type="ECO:0000313" key="7">
    <source>
        <dbReference type="EMBL" id="WOL12977.1"/>
    </source>
</evidence>
<sequence length="522" mass="59730">MSSPNAMAPVIARSTLEIMLDALRQRDERPQDLPPALPVRPTSRGRLPSSRRSVPMNLNLENSEPRRSEDKKEARILRNDEDVVIKTSIFGSKRIAKVEKREETPFMRIPELVSYEKDAQIADVSDLPVDLSSSAAVLGKKLDCGGSIKFAVSEVAALEDSRNQTLQVVLWVQKNFRGLRARSHYQQLKAAAASLQSFVRGERARHTFQELIRRWKAAIVIQKHVRLWFARTLNDNQQKSIILLQSVIRGWLARKHFIVLLGDSSHSVLKKGEISNVIQVNLMGRPEMDPLEITKVKNSGHHQIHPSVLVEVQSQILTTEAALRQKEEENAILKQQLQDYETRWSKYELRMKSMEEHWQKQLTSLQLSLAAARKSHAPEEMTKQPGRLETSKVSHYNCSEDMISAEAHAVEGTHSKLRNSFAAPPVRTTDSVHKSVIQLLDEFDQQRHIFDNDAGSLIEMKSAKFGAKMNPYEELWKLKARFGSWKKEYKMRLRHAKTELLKLGSHEEKARKKWWCAAASKR</sequence>
<dbReference type="InterPro" id="IPR027417">
    <property type="entry name" value="P-loop_NTPase"/>
</dbReference>
<dbReference type="GO" id="GO:0000278">
    <property type="term" value="P:mitotic cell cycle"/>
    <property type="evidence" value="ECO:0007669"/>
    <property type="project" value="TreeGrafter"/>
</dbReference>
<keyword evidence="5" id="KW-0175">Coiled coil</keyword>
<dbReference type="Pfam" id="PF00612">
    <property type="entry name" value="IQ"/>
    <property type="match status" value="2"/>
</dbReference>
<dbReference type="InterPro" id="IPR051185">
    <property type="entry name" value="ASPM"/>
</dbReference>
<evidence type="ECO:0000313" key="8">
    <source>
        <dbReference type="Proteomes" id="UP001327560"/>
    </source>
</evidence>
<dbReference type="GO" id="GO:0051295">
    <property type="term" value="P:establishment of meiotic spindle localization"/>
    <property type="evidence" value="ECO:0007669"/>
    <property type="project" value="TreeGrafter"/>
</dbReference>
<evidence type="ECO:0000256" key="5">
    <source>
        <dbReference type="SAM" id="Coils"/>
    </source>
</evidence>
<gene>
    <name evidence="7" type="ORF">Cni_G21746</name>
</gene>
<dbReference type="AlphaFoldDB" id="A0AAQ3KWH9"/>
<reference evidence="7 8" key="1">
    <citation type="submission" date="2023-10" db="EMBL/GenBank/DDBJ databases">
        <title>Chromosome-scale genome assembly provides insights into flower coloration mechanisms of Canna indica.</title>
        <authorList>
            <person name="Li C."/>
        </authorList>
    </citation>
    <scope>NUCLEOTIDE SEQUENCE [LARGE SCALE GENOMIC DNA]</scope>
    <source>
        <tissue evidence="7">Flower</tissue>
    </source>
</reference>
<evidence type="ECO:0000256" key="6">
    <source>
        <dbReference type="SAM" id="MobiDB-lite"/>
    </source>
</evidence>
<dbReference type="PANTHER" id="PTHR22706">
    <property type="entry name" value="ASSEMBLY FACTOR FOR SPINDLE MICROTUBULES"/>
    <property type="match status" value="1"/>
</dbReference>
<comment type="subcellular location">
    <subcellularLocation>
        <location evidence="1">Cytoplasm</location>
    </subcellularLocation>
</comment>
<dbReference type="Proteomes" id="UP001327560">
    <property type="component" value="Chromosome 7"/>
</dbReference>
<dbReference type="Gene3D" id="1.20.5.190">
    <property type="match status" value="2"/>
</dbReference>
<feature type="compositionally biased region" description="Basic and acidic residues" evidence="6">
    <location>
        <begin position="63"/>
        <end position="74"/>
    </location>
</feature>
<dbReference type="GO" id="GO:0005737">
    <property type="term" value="C:cytoplasm"/>
    <property type="evidence" value="ECO:0007669"/>
    <property type="project" value="UniProtKB-SubCell"/>
</dbReference>
<keyword evidence="2" id="KW-0963">Cytoplasm</keyword>